<sequence>MLHQLIVYRSKESEMADFPLHTADSAPEAAQANLKAAEKKMGFLPNIFAKMAEAPTLLEAYMTLDGIYAKTSLSPVEQQAALLAISADNHCAFCVAAHTGGIKQAGADDETVKDLRDRKTPSDAKLAAVTRFARHLNAQRGWAEQAELDAFLEAGFTHQQVLELVIACALKTLSNYTNHLAGTPLNEALKPLAWEAPAS</sequence>
<evidence type="ECO:0000313" key="2">
    <source>
        <dbReference type="EMBL" id="MDR5873532.1"/>
    </source>
</evidence>
<gene>
    <name evidence="2" type="ORF">QC815_01200</name>
</gene>
<accession>A0ABU1G7R7</accession>
<dbReference type="NCBIfam" id="TIGR00778">
    <property type="entry name" value="ahpD_dom"/>
    <property type="match status" value="1"/>
</dbReference>
<dbReference type="SUPFAM" id="SSF69118">
    <property type="entry name" value="AhpD-like"/>
    <property type="match status" value="1"/>
</dbReference>
<reference evidence="2 3" key="1">
    <citation type="submission" date="2023-04" db="EMBL/GenBank/DDBJ databases">
        <title>A long-awaited taxogenomic arrangement of the family Halomonadaceae.</title>
        <authorList>
            <person name="De La Haba R."/>
            <person name="Chuvochina M."/>
            <person name="Wittouck S."/>
            <person name="Arahal D.R."/>
            <person name="Sanchez-Porro C."/>
            <person name="Hugenholtz P."/>
            <person name="Ventosa A."/>
        </authorList>
    </citation>
    <scope>NUCLEOTIDE SEQUENCE [LARGE SCALE GENOMIC DNA]</scope>
    <source>
        <strain evidence="2 3">DSM 18042</strain>
    </source>
</reference>
<dbReference type="InterPro" id="IPR029032">
    <property type="entry name" value="AhpD-like"/>
</dbReference>
<dbReference type="Pfam" id="PF02627">
    <property type="entry name" value="CMD"/>
    <property type="match status" value="1"/>
</dbReference>
<protein>
    <submittedName>
        <fullName evidence="2">Carboxymuconolactone decarboxylase family protein</fullName>
    </submittedName>
</protein>
<evidence type="ECO:0000259" key="1">
    <source>
        <dbReference type="Pfam" id="PF02627"/>
    </source>
</evidence>
<dbReference type="RefSeq" id="WP_309766519.1">
    <property type="nucleotide sequence ID" value="NZ_JARWAI010000001.1"/>
</dbReference>
<name>A0ABU1G7R7_9GAMM</name>
<dbReference type="Gene3D" id="1.20.1290.10">
    <property type="entry name" value="AhpD-like"/>
    <property type="match status" value="1"/>
</dbReference>
<dbReference type="PANTHER" id="PTHR35446">
    <property type="entry name" value="SI:CH211-175M2.5"/>
    <property type="match status" value="1"/>
</dbReference>
<keyword evidence="3" id="KW-1185">Reference proteome</keyword>
<proteinExistence type="predicted"/>
<evidence type="ECO:0000313" key="3">
    <source>
        <dbReference type="Proteomes" id="UP001269267"/>
    </source>
</evidence>
<comment type="caution">
    <text evidence="2">The sequence shown here is derived from an EMBL/GenBank/DDBJ whole genome shotgun (WGS) entry which is preliminary data.</text>
</comment>
<dbReference type="InterPro" id="IPR003779">
    <property type="entry name" value="CMD-like"/>
</dbReference>
<dbReference type="Proteomes" id="UP001269267">
    <property type="component" value="Unassembled WGS sequence"/>
</dbReference>
<dbReference type="InterPro" id="IPR004675">
    <property type="entry name" value="AhpD_core"/>
</dbReference>
<organism evidence="2 3">
    <name type="scientific">Vreelandella gomseomensis</name>
    <dbReference type="NCBI Taxonomy" id="370766"/>
    <lineage>
        <taxon>Bacteria</taxon>
        <taxon>Pseudomonadati</taxon>
        <taxon>Pseudomonadota</taxon>
        <taxon>Gammaproteobacteria</taxon>
        <taxon>Oceanospirillales</taxon>
        <taxon>Halomonadaceae</taxon>
        <taxon>Vreelandella</taxon>
    </lineage>
</organism>
<dbReference type="PANTHER" id="PTHR35446:SF3">
    <property type="entry name" value="CMD DOMAIN-CONTAINING PROTEIN"/>
    <property type="match status" value="1"/>
</dbReference>
<feature type="domain" description="Carboxymuconolactone decarboxylase-like" evidence="1">
    <location>
        <begin position="55"/>
        <end position="118"/>
    </location>
</feature>
<dbReference type="EMBL" id="JARWAI010000001">
    <property type="protein sequence ID" value="MDR5873532.1"/>
    <property type="molecule type" value="Genomic_DNA"/>
</dbReference>